<evidence type="ECO:0000256" key="1">
    <source>
        <dbReference type="SAM" id="MobiDB-lite"/>
    </source>
</evidence>
<reference evidence="2" key="1">
    <citation type="submission" date="2015-04" db="UniProtKB">
        <authorList>
            <consortium name="EnsemblPlants"/>
        </authorList>
    </citation>
    <scope>IDENTIFICATION</scope>
</reference>
<dbReference type="Gramene" id="OPUNC06G19470.1">
    <property type="protein sequence ID" value="OPUNC06G19470.1"/>
    <property type="gene ID" value="OPUNC06G19470"/>
</dbReference>
<name>A0A0E0LDN4_ORYPU</name>
<dbReference type="HOGENOM" id="CLU_2430845_0_0_1"/>
<keyword evidence="3" id="KW-1185">Reference proteome</keyword>
<reference evidence="2" key="2">
    <citation type="submission" date="2018-05" db="EMBL/GenBank/DDBJ databases">
        <title>OpunRS2 (Oryza punctata Reference Sequence Version 2).</title>
        <authorList>
            <person name="Zhang J."/>
            <person name="Kudrna D."/>
            <person name="Lee S."/>
            <person name="Talag J."/>
            <person name="Welchert J."/>
            <person name="Wing R.A."/>
        </authorList>
    </citation>
    <scope>NUCLEOTIDE SEQUENCE [LARGE SCALE GENOMIC DNA]</scope>
</reference>
<feature type="region of interest" description="Disordered" evidence="1">
    <location>
        <begin position="1"/>
        <end position="28"/>
    </location>
</feature>
<evidence type="ECO:0000313" key="3">
    <source>
        <dbReference type="Proteomes" id="UP000026962"/>
    </source>
</evidence>
<organism evidence="2">
    <name type="scientific">Oryza punctata</name>
    <name type="common">Red rice</name>
    <dbReference type="NCBI Taxonomy" id="4537"/>
    <lineage>
        <taxon>Eukaryota</taxon>
        <taxon>Viridiplantae</taxon>
        <taxon>Streptophyta</taxon>
        <taxon>Embryophyta</taxon>
        <taxon>Tracheophyta</taxon>
        <taxon>Spermatophyta</taxon>
        <taxon>Magnoliopsida</taxon>
        <taxon>Liliopsida</taxon>
        <taxon>Poales</taxon>
        <taxon>Poaceae</taxon>
        <taxon>BOP clade</taxon>
        <taxon>Oryzoideae</taxon>
        <taxon>Oryzeae</taxon>
        <taxon>Oryzinae</taxon>
        <taxon>Oryza</taxon>
    </lineage>
</organism>
<dbReference type="Proteomes" id="UP000026962">
    <property type="component" value="Chromosome 6"/>
</dbReference>
<dbReference type="EnsemblPlants" id="OPUNC06G19470.1">
    <property type="protein sequence ID" value="OPUNC06G19470.1"/>
    <property type="gene ID" value="OPUNC06G19470"/>
</dbReference>
<sequence>MSTESTQSSTVSVIISSTSSGSSPSSAATIGESTGAIFFNPYATVNVKTHIPITLELKHPNFNKWRPSSPPCAASYFQGSALGVPMGQGKK</sequence>
<evidence type="ECO:0000313" key="2">
    <source>
        <dbReference type="EnsemblPlants" id="OPUNC06G19470.1"/>
    </source>
</evidence>
<accession>A0A0E0LDN4</accession>
<protein>
    <submittedName>
        <fullName evidence="2">Uncharacterized protein</fullName>
    </submittedName>
</protein>
<dbReference type="AlphaFoldDB" id="A0A0E0LDN4"/>
<proteinExistence type="predicted"/>